<feature type="region of interest" description="Disordered" evidence="2">
    <location>
        <begin position="501"/>
        <end position="529"/>
    </location>
</feature>
<dbReference type="SMART" id="SM00324">
    <property type="entry name" value="RhoGAP"/>
    <property type="match status" value="1"/>
</dbReference>
<dbReference type="InterPro" id="IPR036936">
    <property type="entry name" value="CRIB_dom_sf"/>
</dbReference>
<dbReference type="EMBL" id="QGNW01000114">
    <property type="protein sequence ID" value="RVW95425.1"/>
    <property type="molecule type" value="Genomic_DNA"/>
</dbReference>
<dbReference type="GO" id="GO:0007165">
    <property type="term" value="P:signal transduction"/>
    <property type="evidence" value="ECO:0007669"/>
    <property type="project" value="InterPro"/>
</dbReference>
<dbReference type="SUPFAM" id="SSF48350">
    <property type="entry name" value="GTPase activation domain, GAP"/>
    <property type="match status" value="1"/>
</dbReference>
<dbReference type="OrthoDB" id="185175at2759"/>
<dbReference type="FunFam" id="1.10.555.10:FF:000046">
    <property type="entry name" value="Rho GTPase-activating protein 5"/>
    <property type="match status" value="1"/>
</dbReference>
<evidence type="ECO:0000256" key="2">
    <source>
        <dbReference type="SAM" id="MobiDB-lite"/>
    </source>
</evidence>
<dbReference type="Proteomes" id="UP000288805">
    <property type="component" value="Unassembled WGS sequence"/>
</dbReference>
<reference evidence="5 6" key="1">
    <citation type="journal article" date="2018" name="PLoS Genet.">
        <title>Population sequencing reveals clonal diversity and ancestral inbreeding in the grapevine cultivar Chardonnay.</title>
        <authorList>
            <person name="Roach M.J."/>
            <person name="Johnson D.L."/>
            <person name="Bohlmann J."/>
            <person name="van Vuuren H.J."/>
            <person name="Jones S.J."/>
            <person name="Pretorius I.S."/>
            <person name="Schmidt S.A."/>
            <person name="Borneman A.R."/>
        </authorList>
    </citation>
    <scope>NUCLEOTIDE SEQUENCE [LARGE SCALE GENOMIC DNA]</scope>
    <source>
        <strain evidence="6">cv. Chardonnay</strain>
        <tissue evidence="5">Leaf</tissue>
    </source>
</reference>
<dbReference type="GO" id="GO:0005096">
    <property type="term" value="F:GTPase activator activity"/>
    <property type="evidence" value="ECO:0007669"/>
    <property type="project" value="UniProtKB-KW"/>
</dbReference>
<dbReference type="InterPro" id="IPR000198">
    <property type="entry name" value="RhoGAP_dom"/>
</dbReference>
<dbReference type="Gene3D" id="3.90.810.10">
    <property type="entry name" value="CRIB domain"/>
    <property type="match status" value="1"/>
</dbReference>
<feature type="region of interest" description="Disordered" evidence="2">
    <location>
        <begin position="441"/>
        <end position="476"/>
    </location>
</feature>
<dbReference type="AlphaFoldDB" id="A0A438IFA2"/>
<gene>
    <name evidence="5" type="primary">ROPGAP3</name>
    <name evidence="5" type="ORF">CK203_028695</name>
</gene>
<dbReference type="CDD" id="cd00159">
    <property type="entry name" value="RhoGAP"/>
    <property type="match status" value="1"/>
</dbReference>
<dbReference type="InterPro" id="IPR044785">
    <property type="entry name" value="RopGAP1-5"/>
</dbReference>
<dbReference type="Pfam" id="PF00786">
    <property type="entry name" value="PBD"/>
    <property type="match status" value="1"/>
</dbReference>
<feature type="domain" description="Rho-GAP" evidence="4">
    <location>
        <begin position="256"/>
        <end position="434"/>
    </location>
</feature>
<evidence type="ECO:0000256" key="1">
    <source>
        <dbReference type="ARBA" id="ARBA00022468"/>
    </source>
</evidence>
<organism evidence="5 6">
    <name type="scientific">Vitis vinifera</name>
    <name type="common">Grape</name>
    <dbReference type="NCBI Taxonomy" id="29760"/>
    <lineage>
        <taxon>Eukaryota</taxon>
        <taxon>Viridiplantae</taxon>
        <taxon>Streptophyta</taxon>
        <taxon>Embryophyta</taxon>
        <taxon>Tracheophyta</taxon>
        <taxon>Spermatophyta</taxon>
        <taxon>Magnoliopsida</taxon>
        <taxon>eudicotyledons</taxon>
        <taxon>Gunneridae</taxon>
        <taxon>Pentapetalae</taxon>
        <taxon>rosids</taxon>
        <taxon>Vitales</taxon>
        <taxon>Vitaceae</taxon>
        <taxon>Viteae</taxon>
        <taxon>Vitis</taxon>
    </lineage>
</organism>
<evidence type="ECO:0000259" key="4">
    <source>
        <dbReference type="PROSITE" id="PS50238"/>
    </source>
</evidence>
<dbReference type="InterPro" id="IPR000095">
    <property type="entry name" value="CRIB_dom"/>
</dbReference>
<dbReference type="SMART" id="SM00285">
    <property type="entry name" value="PBD"/>
    <property type="match status" value="1"/>
</dbReference>
<evidence type="ECO:0000259" key="3">
    <source>
        <dbReference type="PROSITE" id="PS50108"/>
    </source>
</evidence>
<protein>
    <submittedName>
        <fullName evidence="5">Rho GTPase-activating protein 3</fullName>
    </submittedName>
</protein>
<keyword evidence="1" id="KW-0343">GTPase activation</keyword>
<dbReference type="PANTHER" id="PTHR23177">
    <property type="entry name" value="MKIAA1688 PROTEIN"/>
    <property type="match status" value="1"/>
</dbReference>
<feature type="compositionally biased region" description="Polar residues" evidence="2">
    <location>
        <begin position="463"/>
        <end position="472"/>
    </location>
</feature>
<accession>A0A438IFA2</accession>
<evidence type="ECO:0000313" key="6">
    <source>
        <dbReference type="Proteomes" id="UP000288805"/>
    </source>
</evidence>
<evidence type="ECO:0000313" key="5">
    <source>
        <dbReference type="EMBL" id="RVW95425.1"/>
    </source>
</evidence>
<comment type="caution">
    <text evidence="5">The sequence shown here is derived from an EMBL/GenBank/DDBJ whole genome shotgun (WGS) entry which is preliminary data.</text>
</comment>
<name>A0A438IFA2_VITVI</name>
<sequence length="581" mass="64390">MAGLFRSRSCGLGRGGEFHTAPPSLGFYGSGEDEFDDDDDDFFASNPISTPFIGAGSRESGSANGQSQGHQFPILPILLAALRKSLVTCSVEREDVSAVDISWPTNVQHVSHVTFDRFNGFLGLPVELEPEVPRRVPSASQGGKYTGRSLLYWVLSFMGDNLIFMFLGEDLCSLAFWLINAPFLLGRQDFTSFRTFPFMADPGCFFSSLNSDFLISYSGMPVSDQRIAAKWFMVTFIFHCTIGIKLSASVFGVSAQSMQCSYDQRGNSVPTILLMLQKRLYSQGGLQAEGIFRINAENGQEEYVRNQLNKGLLPRGIDVHCLAGLIKAWLRELPTGVLDSLTPEQVMHCNTEDECTQLVKLLPPTEAALLDWTINLMTDVVQHEHHNKMNARNIAMVFAPNMTQMADPLTALIHAVQVMNFLKTLIMKTLQEREESAAKSRLLSSCTDSPSSKDDPHSSNSNRNISCEQTQDGCAPEEHTISDFLKPDALDRLESDIEEKFWSSQQKSEAEEEYQSISGSSSPVVGEAGTLKNRCTGEYENGEVEGILDRLSLRKGVRKLCRHPIFHLSKPVKKTVEPLGL</sequence>
<dbReference type="PROSITE" id="PS50108">
    <property type="entry name" value="CRIB"/>
    <property type="match status" value="1"/>
</dbReference>
<feature type="domain" description="CRIB" evidence="3">
    <location>
        <begin position="101"/>
        <end position="114"/>
    </location>
</feature>
<dbReference type="Gene3D" id="1.10.555.10">
    <property type="entry name" value="Rho GTPase activation protein"/>
    <property type="match status" value="1"/>
</dbReference>
<dbReference type="CDD" id="cd00132">
    <property type="entry name" value="CRIB"/>
    <property type="match status" value="1"/>
</dbReference>
<dbReference type="Pfam" id="PF00620">
    <property type="entry name" value="RhoGAP"/>
    <property type="match status" value="1"/>
</dbReference>
<dbReference type="PANTHER" id="PTHR23177:SF64">
    <property type="entry name" value="RHO GTPASE-ACTIVATING PROTEIN 1"/>
    <property type="match status" value="1"/>
</dbReference>
<dbReference type="InterPro" id="IPR008936">
    <property type="entry name" value="Rho_GTPase_activation_prot"/>
</dbReference>
<dbReference type="PROSITE" id="PS50238">
    <property type="entry name" value="RHOGAP"/>
    <property type="match status" value="1"/>
</dbReference>
<proteinExistence type="predicted"/>